<keyword evidence="2" id="KW-1185">Reference proteome</keyword>
<sequence length="112" mass="12298">MCSSPLFSLTGWGGESFAYLCSASHVFYTLFPILLDYYLFERARGQPSFYILGAQVSSYQAKSRSTPRESNCHGDGVTIFNGLESACITLNQWNTSEGATLSQTDSTGLRKS</sequence>
<dbReference type="EMBL" id="RXIC02000020">
    <property type="protein sequence ID" value="KAB1222026.1"/>
    <property type="molecule type" value="Genomic_DNA"/>
</dbReference>
<accession>A0A6A1WCL4</accession>
<organism evidence="1 2">
    <name type="scientific">Morella rubra</name>
    <name type="common">Chinese bayberry</name>
    <dbReference type="NCBI Taxonomy" id="262757"/>
    <lineage>
        <taxon>Eukaryota</taxon>
        <taxon>Viridiplantae</taxon>
        <taxon>Streptophyta</taxon>
        <taxon>Embryophyta</taxon>
        <taxon>Tracheophyta</taxon>
        <taxon>Spermatophyta</taxon>
        <taxon>Magnoliopsida</taxon>
        <taxon>eudicotyledons</taxon>
        <taxon>Gunneridae</taxon>
        <taxon>Pentapetalae</taxon>
        <taxon>rosids</taxon>
        <taxon>fabids</taxon>
        <taxon>Fagales</taxon>
        <taxon>Myricaceae</taxon>
        <taxon>Morella</taxon>
    </lineage>
</organism>
<comment type="caution">
    <text evidence="1">The sequence shown here is derived from an EMBL/GenBank/DDBJ whole genome shotgun (WGS) entry which is preliminary data.</text>
</comment>
<evidence type="ECO:0000313" key="2">
    <source>
        <dbReference type="Proteomes" id="UP000516437"/>
    </source>
</evidence>
<dbReference type="AlphaFoldDB" id="A0A6A1WCL4"/>
<protein>
    <submittedName>
        <fullName evidence="1">Uncharacterized protein</fullName>
    </submittedName>
</protein>
<dbReference type="Proteomes" id="UP000516437">
    <property type="component" value="Chromosome 2"/>
</dbReference>
<proteinExistence type="predicted"/>
<evidence type="ECO:0000313" key="1">
    <source>
        <dbReference type="EMBL" id="KAB1222026.1"/>
    </source>
</evidence>
<gene>
    <name evidence="1" type="ORF">CJ030_MR2G018518</name>
</gene>
<reference evidence="1 2" key="1">
    <citation type="journal article" date="2019" name="Plant Biotechnol. J.">
        <title>The red bayberry genome and genetic basis of sex determination.</title>
        <authorList>
            <person name="Jia H.M."/>
            <person name="Jia H.J."/>
            <person name="Cai Q.L."/>
            <person name="Wang Y."/>
            <person name="Zhao H.B."/>
            <person name="Yang W.F."/>
            <person name="Wang G.Y."/>
            <person name="Li Y.H."/>
            <person name="Zhan D.L."/>
            <person name="Shen Y.T."/>
            <person name="Niu Q.F."/>
            <person name="Chang L."/>
            <person name="Qiu J."/>
            <person name="Zhao L."/>
            <person name="Xie H.B."/>
            <person name="Fu W.Y."/>
            <person name="Jin J."/>
            <person name="Li X.W."/>
            <person name="Jiao Y."/>
            <person name="Zhou C.C."/>
            <person name="Tu T."/>
            <person name="Chai C.Y."/>
            <person name="Gao J.L."/>
            <person name="Fan L.J."/>
            <person name="van de Weg E."/>
            <person name="Wang J.Y."/>
            <person name="Gao Z.S."/>
        </authorList>
    </citation>
    <scope>NUCLEOTIDE SEQUENCE [LARGE SCALE GENOMIC DNA]</scope>
    <source>
        <tissue evidence="1">Leaves</tissue>
    </source>
</reference>
<name>A0A6A1WCL4_9ROSI</name>